<keyword evidence="2" id="KW-1185">Reference proteome</keyword>
<accession>A0ABN8MFE5</accession>
<organism evidence="1 2">
    <name type="scientific">Porites evermanni</name>
    <dbReference type="NCBI Taxonomy" id="104178"/>
    <lineage>
        <taxon>Eukaryota</taxon>
        <taxon>Metazoa</taxon>
        <taxon>Cnidaria</taxon>
        <taxon>Anthozoa</taxon>
        <taxon>Hexacorallia</taxon>
        <taxon>Scleractinia</taxon>
        <taxon>Fungiina</taxon>
        <taxon>Poritidae</taxon>
        <taxon>Porites</taxon>
    </lineage>
</organism>
<evidence type="ECO:0000313" key="2">
    <source>
        <dbReference type="Proteomes" id="UP001159427"/>
    </source>
</evidence>
<protein>
    <submittedName>
        <fullName evidence="1">Uncharacterized protein</fullName>
    </submittedName>
</protein>
<comment type="caution">
    <text evidence="1">The sequence shown here is derived from an EMBL/GenBank/DDBJ whole genome shotgun (WGS) entry which is preliminary data.</text>
</comment>
<feature type="non-terminal residue" evidence="1">
    <location>
        <position position="100"/>
    </location>
</feature>
<dbReference type="EMBL" id="CALNXI010000443">
    <property type="protein sequence ID" value="CAH3027262.1"/>
    <property type="molecule type" value="Genomic_DNA"/>
</dbReference>
<dbReference type="Proteomes" id="UP001159427">
    <property type="component" value="Unassembled WGS sequence"/>
</dbReference>
<gene>
    <name evidence="1" type="ORF">PEVE_00031136</name>
</gene>
<name>A0ABN8MFE5_9CNID</name>
<sequence length="100" mass="11584">FLIRDLIALEPRNGWRQNQQNQSVEALQWLEFENSKIGGGIQHVRNSLDGEARVLTPAQSYNVDGYHADSNTVYEYNGCIFHGCKRCFPLNRQKKRHCHP</sequence>
<feature type="non-terminal residue" evidence="1">
    <location>
        <position position="1"/>
    </location>
</feature>
<proteinExistence type="predicted"/>
<reference evidence="1 2" key="1">
    <citation type="submission" date="2022-05" db="EMBL/GenBank/DDBJ databases">
        <authorList>
            <consortium name="Genoscope - CEA"/>
            <person name="William W."/>
        </authorList>
    </citation>
    <scope>NUCLEOTIDE SEQUENCE [LARGE SCALE GENOMIC DNA]</scope>
</reference>
<evidence type="ECO:0000313" key="1">
    <source>
        <dbReference type="EMBL" id="CAH3027262.1"/>
    </source>
</evidence>